<dbReference type="GO" id="GO:0016787">
    <property type="term" value="F:hydrolase activity"/>
    <property type="evidence" value="ECO:0007669"/>
    <property type="project" value="UniProtKB-KW"/>
</dbReference>
<dbReference type="GO" id="GO:0046872">
    <property type="term" value="F:metal ion binding"/>
    <property type="evidence" value="ECO:0007669"/>
    <property type="project" value="UniProtKB-KW"/>
</dbReference>
<dbReference type="OrthoDB" id="6435687at2759"/>
<dbReference type="InterPro" id="IPR045249">
    <property type="entry name" value="HARBI1-like"/>
</dbReference>
<dbReference type="Proteomes" id="UP000887116">
    <property type="component" value="Unassembled WGS sequence"/>
</dbReference>
<comment type="similarity">
    <text evidence="3">Belongs to the HARBI1 family.</text>
</comment>
<evidence type="ECO:0000259" key="8">
    <source>
        <dbReference type="Pfam" id="PF13359"/>
    </source>
</evidence>
<dbReference type="InterPro" id="IPR027806">
    <property type="entry name" value="HARBI1_dom"/>
</dbReference>
<comment type="subcellular location">
    <subcellularLocation>
        <location evidence="2">Nucleus</location>
    </subcellularLocation>
</comment>
<accession>A0A8X6KIC5</accession>
<dbReference type="PANTHER" id="PTHR22930">
    <property type="match status" value="1"/>
</dbReference>
<comment type="caution">
    <text evidence="9">The sequence shown here is derived from an EMBL/GenBank/DDBJ whole genome shotgun (WGS) entry which is preliminary data.</text>
</comment>
<evidence type="ECO:0000256" key="6">
    <source>
        <dbReference type="ARBA" id="ARBA00022801"/>
    </source>
</evidence>
<sequence>MAVPSTDEWTKIAQDYNDKWNMPNCIGSIHGKHCRIQRPPNAGSLYNYKDFHSIVLLAVADANACFTMIEVGAYGKENDNSIFTQSEMGKAYNARQLNVPQGEFSLPGSAHKTKMYVVGDEGFPLQKNLTRPFPRRNLDFGKRNFNFRLSRARKSVECAFGVLAKKFEVLQSCIKSDISQTDTTLKCICALHNFIKKQQSQRDAVLEQELFPWQGEISQSLPFTSQRRGTNEAMNVRNILKDYFLAPEGFLTWQNQT</sequence>
<proteinExistence type="inferred from homology"/>
<protein>
    <submittedName>
        <fullName evidence="9">DDE Tnp4 domain-containing protein</fullName>
    </submittedName>
</protein>
<evidence type="ECO:0000256" key="7">
    <source>
        <dbReference type="ARBA" id="ARBA00023242"/>
    </source>
</evidence>
<dbReference type="GO" id="GO:0004518">
    <property type="term" value="F:nuclease activity"/>
    <property type="evidence" value="ECO:0007669"/>
    <property type="project" value="UniProtKB-KW"/>
</dbReference>
<keyword evidence="4" id="KW-0540">Nuclease</keyword>
<dbReference type="Pfam" id="PF13359">
    <property type="entry name" value="DDE_Tnp_4"/>
    <property type="match status" value="1"/>
</dbReference>
<gene>
    <name evidence="9" type="primary">B7P43_G18037</name>
    <name evidence="9" type="ORF">TNCT_105431</name>
</gene>
<evidence type="ECO:0000313" key="10">
    <source>
        <dbReference type="Proteomes" id="UP000887116"/>
    </source>
</evidence>
<dbReference type="EMBL" id="BMAO01011546">
    <property type="protein sequence ID" value="GFQ74556.1"/>
    <property type="molecule type" value="Genomic_DNA"/>
</dbReference>
<dbReference type="AlphaFoldDB" id="A0A8X6KIC5"/>
<feature type="domain" description="DDE Tnp4" evidence="8">
    <location>
        <begin position="31"/>
        <end position="193"/>
    </location>
</feature>
<evidence type="ECO:0000256" key="1">
    <source>
        <dbReference type="ARBA" id="ARBA00001968"/>
    </source>
</evidence>
<organism evidence="9 10">
    <name type="scientific">Trichonephila clavata</name>
    <name type="common">Joro spider</name>
    <name type="synonym">Nephila clavata</name>
    <dbReference type="NCBI Taxonomy" id="2740835"/>
    <lineage>
        <taxon>Eukaryota</taxon>
        <taxon>Metazoa</taxon>
        <taxon>Ecdysozoa</taxon>
        <taxon>Arthropoda</taxon>
        <taxon>Chelicerata</taxon>
        <taxon>Arachnida</taxon>
        <taxon>Araneae</taxon>
        <taxon>Araneomorphae</taxon>
        <taxon>Entelegynae</taxon>
        <taxon>Araneoidea</taxon>
        <taxon>Nephilidae</taxon>
        <taxon>Trichonephila</taxon>
    </lineage>
</organism>
<keyword evidence="10" id="KW-1185">Reference proteome</keyword>
<evidence type="ECO:0000256" key="5">
    <source>
        <dbReference type="ARBA" id="ARBA00022723"/>
    </source>
</evidence>
<evidence type="ECO:0000313" key="9">
    <source>
        <dbReference type="EMBL" id="GFQ74556.1"/>
    </source>
</evidence>
<dbReference type="PANTHER" id="PTHR22930:SF269">
    <property type="entry name" value="NUCLEASE HARBI1-LIKE PROTEIN"/>
    <property type="match status" value="1"/>
</dbReference>
<evidence type="ECO:0000256" key="2">
    <source>
        <dbReference type="ARBA" id="ARBA00004123"/>
    </source>
</evidence>
<keyword evidence="5" id="KW-0479">Metal-binding</keyword>
<dbReference type="GO" id="GO:0005634">
    <property type="term" value="C:nucleus"/>
    <property type="evidence" value="ECO:0007669"/>
    <property type="project" value="UniProtKB-SubCell"/>
</dbReference>
<name>A0A8X6KIC5_TRICU</name>
<reference evidence="9" key="1">
    <citation type="submission" date="2020-07" db="EMBL/GenBank/DDBJ databases">
        <title>Multicomponent nature underlies the extraordinary mechanical properties of spider dragline silk.</title>
        <authorList>
            <person name="Kono N."/>
            <person name="Nakamura H."/>
            <person name="Mori M."/>
            <person name="Yoshida Y."/>
            <person name="Ohtoshi R."/>
            <person name="Malay A.D."/>
            <person name="Moran D.A.P."/>
            <person name="Tomita M."/>
            <person name="Numata K."/>
            <person name="Arakawa K."/>
        </authorList>
    </citation>
    <scope>NUCLEOTIDE SEQUENCE</scope>
</reference>
<evidence type="ECO:0000256" key="4">
    <source>
        <dbReference type="ARBA" id="ARBA00022722"/>
    </source>
</evidence>
<comment type="cofactor">
    <cofactor evidence="1">
        <name>a divalent metal cation</name>
        <dbReference type="ChEBI" id="CHEBI:60240"/>
    </cofactor>
</comment>
<keyword evidence="7" id="KW-0539">Nucleus</keyword>
<evidence type="ECO:0000256" key="3">
    <source>
        <dbReference type="ARBA" id="ARBA00006958"/>
    </source>
</evidence>
<keyword evidence="6" id="KW-0378">Hydrolase</keyword>